<proteinExistence type="predicted"/>
<feature type="transmembrane region" description="Helical" evidence="1">
    <location>
        <begin position="200"/>
        <end position="222"/>
    </location>
</feature>
<keyword evidence="1" id="KW-0472">Membrane</keyword>
<evidence type="ECO:0000313" key="2">
    <source>
        <dbReference type="EMBL" id="KNZ60664.1"/>
    </source>
</evidence>
<sequence>MSLICQTIDVLKNGVSWLMLLFMGFNLRWYSRTQILISSYYATAEKELLELELKTKIKIEIRRVFDMQPTGFEGATHQNSPKDQVFTSSKPTPQGRVLFFKIQIIFHEIFWGVKCNKSPFSGGVIKSKSYSTPKKCGKKKLKCPKCIDFLSTKKTSIKPDMQFTLEFCTLKSVGKKKIVIKYVKPIPGAVGTSSGCEHNIFFVFLFLMTLTYSCFLVGLVLVKYMLKTSSVSKINFLNVSIEHSATFLHGSLAKLSAMLHVSISEVKLQFSKADTQSMLQVRIAFWIANTAKPFLTGNLVSISCTLGGSINTALKFCFYLSACLFLCLGCSRQSFCFWLQKTGRTRSIFFHWLYKFPQKKLNSSAHYTGVYIKKIRIKFNPMVFWGESSCGYQYNWKGLGRCNGSWTFLIRQPCVRLPRICPIHMSIGDPQDKGFDISWAGLEAAWSVSARSSLSSHTCYCIRFCYIYIFRFIGHILYNKLSISKNLIYKENKIYVRVKEYADEGLQTMLVS</sequence>
<gene>
    <name evidence="2" type="ORF">VP01_1522g3</name>
</gene>
<accession>A0A0L6VIX9</accession>
<dbReference type="AlphaFoldDB" id="A0A0L6VIX9"/>
<keyword evidence="3" id="KW-1185">Reference proteome</keyword>
<keyword evidence="1" id="KW-0812">Transmembrane</keyword>
<comment type="caution">
    <text evidence="2">The sequence shown here is derived from an EMBL/GenBank/DDBJ whole genome shotgun (WGS) entry which is preliminary data.</text>
</comment>
<dbReference type="VEuPathDB" id="FungiDB:VP01_1522g3"/>
<dbReference type="EMBL" id="LAVV01005809">
    <property type="protein sequence ID" value="KNZ60664.1"/>
    <property type="molecule type" value="Genomic_DNA"/>
</dbReference>
<name>A0A0L6VIX9_9BASI</name>
<dbReference type="Proteomes" id="UP000037035">
    <property type="component" value="Unassembled WGS sequence"/>
</dbReference>
<evidence type="ECO:0000313" key="3">
    <source>
        <dbReference type="Proteomes" id="UP000037035"/>
    </source>
</evidence>
<evidence type="ECO:0000256" key="1">
    <source>
        <dbReference type="SAM" id="Phobius"/>
    </source>
</evidence>
<organism evidence="2 3">
    <name type="scientific">Puccinia sorghi</name>
    <dbReference type="NCBI Taxonomy" id="27349"/>
    <lineage>
        <taxon>Eukaryota</taxon>
        <taxon>Fungi</taxon>
        <taxon>Dikarya</taxon>
        <taxon>Basidiomycota</taxon>
        <taxon>Pucciniomycotina</taxon>
        <taxon>Pucciniomycetes</taxon>
        <taxon>Pucciniales</taxon>
        <taxon>Pucciniaceae</taxon>
        <taxon>Puccinia</taxon>
    </lineage>
</organism>
<keyword evidence="1" id="KW-1133">Transmembrane helix</keyword>
<protein>
    <submittedName>
        <fullName evidence="2">Uncharacterized protein</fullName>
    </submittedName>
</protein>
<reference evidence="2 3" key="1">
    <citation type="submission" date="2015-08" db="EMBL/GenBank/DDBJ databases">
        <title>Next Generation Sequencing and Analysis of the Genome of Puccinia sorghi L Schw, the Causal Agent of Maize Common Rust.</title>
        <authorList>
            <person name="Rochi L."/>
            <person name="Burguener G."/>
            <person name="Darino M."/>
            <person name="Turjanski A."/>
            <person name="Kreff E."/>
            <person name="Dieguez M.J."/>
            <person name="Sacco F."/>
        </authorList>
    </citation>
    <scope>NUCLEOTIDE SEQUENCE [LARGE SCALE GENOMIC DNA]</scope>
    <source>
        <strain evidence="2 3">RO10H11247</strain>
    </source>
</reference>